<feature type="binding site" evidence="5">
    <location>
        <position position="134"/>
    </location>
    <ligand>
        <name>S-adenosyl-L-methionine</name>
        <dbReference type="ChEBI" id="CHEBI:59789"/>
    </ligand>
</feature>
<keyword evidence="5" id="KW-0472">Membrane</keyword>
<name>A0A835XZA1_9CHLO</name>
<dbReference type="HAMAP" id="MF_00472">
    <property type="entry name" value="UbiG"/>
    <property type="match status" value="1"/>
</dbReference>
<reference evidence="7" key="1">
    <citation type="journal article" date="2020" name="bioRxiv">
        <title>Comparative genomics of Chlamydomonas.</title>
        <authorList>
            <person name="Craig R.J."/>
            <person name="Hasan A.R."/>
            <person name="Ness R.W."/>
            <person name="Keightley P.D."/>
        </authorList>
    </citation>
    <scope>NUCLEOTIDE SEQUENCE</scope>
    <source>
        <strain evidence="7">CCAP 11/70</strain>
    </source>
</reference>
<evidence type="ECO:0000256" key="1">
    <source>
        <dbReference type="ARBA" id="ARBA00022603"/>
    </source>
</evidence>
<keyword evidence="8" id="KW-1185">Reference proteome</keyword>
<dbReference type="GO" id="GO:0010420">
    <property type="term" value="F:polyprenyldihydroxybenzoate methyltransferase activity"/>
    <property type="evidence" value="ECO:0007669"/>
    <property type="project" value="UniProtKB-UniRule"/>
</dbReference>
<comment type="catalytic activity">
    <reaction evidence="5">
        <text>a 3,4-dihydroxy-5-(all-trans-polyprenyl)benzoate + S-adenosyl-L-methionine = a 4-hydroxy-3-methoxy-5-(all-trans-polyprenyl)benzoate + S-adenosyl-L-homocysteine + H(+)</text>
        <dbReference type="Rhea" id="RHEA:44452"/>
        <dbReference type="Rhea" id="RHEA-COMP:10930"/>
        <dbReference type="Rhea" id="RHEA-COMP:10931"/>
        <dbReference type="ChEBI" id="CHEBI:15378"/>
        <dbReference type="ChEBI" id="CHEBI:57856"/>
        <dbReference type="ChEBI" id="CHEBI:59789"/>
        <dbReference type="ChEBI" id="CHEBI:64694"/>
        <dbReference type="ChEBI" id="CHEBI:84443"/>
        <dbReference type="EC" id="2.1.1.114"/>
    </reaction>
</comment>
<organism evidence="7 8">
    <name type="scientific">Edaphochlamys debaryana</name>
    <dbReference type="NCBI Taxonomy" id="47281"/>
    <lineage>
        <taxon>Eukaryota</taxon>
        <taxon>Viridiplantae</taxon>
        <taxon>Chlorophyta</taxon>
        <taxon>core chlorophytes</taxon>
        <taxon>Chlorophyceae</taxon>
        <taxon>CS clade</taxon>
        <taxon>Chlamydomonadales</taxon>
        <taxon>Chlamydomonadales incertae sedis</taxon>
        <taxon>Edaphochlamys</taxon>
    </lineage>
</organism>
<dbReference type="InterPro" id="IPR029063">
    <property type="entry name" value="SAM-dependent_MTases_sf"/>
</dbReference>
<evidence type="ECO:0000256" key="3">
    <source>
        <dbReference type="ARBA" id="ARBA00022688"/>
    </source>
</evidence>
<keyword evidence="4 5" id="KW-0949">S-adenosyl-L-methionine</keyword>
<dbReference type="GO" id="GO:0061542">
    <property type="term" value="F:3-demethylubiquinol 3-O-methyltransferase activity"/>
    <property type="evidence" value="ECO:0007669"/>
    <property type="project" value="UniProtKB-UniRule"/>
</dbReference>
<dbReference type="PANTHER" id="PTHR43464:SF19">
    <property type="entry name" value="UBIQUINONE BIOSYNTHESIS O-METHYLTRANSFERASE, MITOCHONDRIAL"/>
    <property type="match status" value="1"/>
</dbReference>
<dbReference type="NCBIfam" id="TIGR01983">
    <property type="entry name" value="UbiG"/>
    <property type="match status" value="1"/>
</dbReference>
<keyword evidence="2 5" id="KW-0808">Transferase</keyword>
<dbReference type="SUPFAM" id="SSF53335">
    <property type="entry name" value="S-adenosyl-L-methionine-dependent methyltransferases"/>
    <property type="match status" value="1"/>
</dbReference>
<dbReference type="EMBL" id="JAEHOE010000044">
    <property type="protein sequence ID" value="KAG2492479.1"/>
    <property type="molecule type" value="Genomic_DNA"/>
</dbReference>
<feature type="binding site" evidence="5">
    <location>
        <position position="113"/>
    </location>
    <ligand>
        <name>S-adenosyl-L-methionine</name>
        <dbReference type="ChEBI" id="CHEBI:59789"/>
    </ligand>
</feature>
<dbReference type="InterPro" id="IPR010233">
    <property type="entry name" value="UbiG_MeTrfase"/>
</dbReference>
<dbReference type="GO" id="GO:0031314">
    <property type="term" value="C:extrinsic component of mitochondrial inner membrane"/>
    <property type="evidence" value="ECO:0007669"/>
    <property type="project" value="UniProtKB-UniRule"/>
</dbReference>
<dbReference type="AlphaFoldDB" id="A0A835XZA1"/>
<keyword evidence="5" id="KW-0999">Mitochondrion inner membrane</keyword>
<dbReference type="Gene3D" id="3.40.50.150">
    <property type="entry name" value="Vaccinia Virus protein VP39"/>
    <property type="match status" value="1"/>
</dbReference>
<comment type="similarity">
    <text evidence="5">Belongs to the class I-like SAM-binding methyltransferase superfamily. UbiG/COQ3 family.</text>
</comment>
<feature type="compositionally biased region" description="Gly residues" evidence="6">
    <location>
        <begin position="304"/>
        <end position="325"/>
    </location>
</feature>
<evidence type="ECO:0000256" key="4">
    <source>
        <dbReference type="ARBA" id="ARBA00022691"/>
    </source>
</evidence>
<dbReference type="EC" id="2.1.1.114" evidence="5"/>
<dbReference type="GO" id="GO:0046872">
    <property type="term" value="F:metal ion binding"/>
    <property type="evidence" value="ECO:0007669"/>
    <property type="project" value="UniProtKB-KW"/>
</dbReference>
<comment type="catalytic activity">
    <reaction evidence="5">
        <text>a 3-demethylubiquinol + S-adenosyl-L-methionine = a ubiquinol + S-adenosyl-L-homocysteine + H(+)</text>
        <dbReference type="Rhea" id="RHEA:44380"/>
        <dbReference type="Rhea" id="RHEA-COMP:9566"/>
        <dbReference type="Rhea" id="RHEA-COMP:10914"/>
        <dbReference type="ChEBI" id="CHEBI:15378"/>
        <dbReference type="ChEBI" id="CHEBI:17976"/>
        <dbReference type="ChEBI" id="CHEBI:57856"/>
        <dbReference type="ChEBI" id="CHEBI:59789"/>
        <dbReference type="ChEBI" id="CHEBI:84422"/>
        <dbReference type="EC" id="2.1.1.64"/>
    </reaction>
</comment>
<dbReference type="CDD" id="cd02440">
    <property type="entry name" value="AdoMet_MTases"/>
    <property type="match status" value="1"/>
</dbReference>
<evidence type="ECO:0000256" key="5">
    <source>
        <dbReference type="HAMAP-Rule" id="MF_03190"/>
    </source>
</evidence>
<comment type="subunit">
    <text evidence="5">Component of a multi-subunit COQ enzyme complex.</text>
</comment>
<dbReference type="GO" id="GO:0032259">
    <property type="term" value="P:methylation"/>
    <property type="evidence" value="ECO:0007669"/>
    <property type="project" value="UniProtKB-KW"/>
</dbReference>
<feature type="region of interest" description="Disordered" evidence="6">
    <location>
        <begin position="1"/>
        <end position="29"/>
    </location>
</feature>
<evidence type="ECO:0000256" key="6">
    <source>
        <dbReference type="SAM" id="MobiDB-lite"/>
    </source>
</evidence>
<keyword evidence="1 5" id="KW-0489">Methyltransferase</keyword>
<comment type="cofactor">
    <cofactor evidence="5">
        <name>Mg(2+)</name>
        <dbReference type="ChEBI" id="CHEBI:18420"/>
    </cofactor>
</comment>
<evidence type="ECO:0000313" key="7">
    <source>
        <dbReference type="EMBL" id="KAG2492479.1"/>
    </source>
</evidence>
<comment type="pathway">
    <text evidence="5">Cofactor biosynthesis; ubiquinone biosynthesis.</text>
</comment>
<feature type="binding site" evidence="5">
    <location>
        <position position="181"/>
    </location>
    <ligand>
        <name>S-adenosyl-L-methionine</name>
        <dbReference type="ChEBI" id="CHEBI:59789"/>
    </ligand>
</feature>
<dbReference type="PANTHER" id="PTHR43464">
    <property type="entry name" value="METHYLTRANSFERASE"/>
    <property type="match status" value="1"/>
</dbReference>
<proteinExistence type="inferred from homology"/>
<dbReference type="OrthoDB" id="3265906at2759"/>
<gene>
    <name evidence="5" type="primary">COQ3</name>
    <name evidence="7" type="ORF">HYH03_009144</name>
</gene>
<comment type="catalytic activity">
    <reaction evidence="5">
        <text>a 3-demethylubiquinone + S-adenosyl-L-methionine = a ubiquinone + S-adenosyl-L-homocysteine</text>
        <dbReference type="Rhea" id="RHEA:81215"/>
        <dbReference type="Rhea" id="RHEA-COMP:9565"/>
        <dbReference type="Rhea" id="RHEA-COMP:19654"/>
        <dbReference type="ChEBI" id="CHEBI:16389"/>
        <dbReference type="ChEBI" id="CHEBI:57856"/>
        <dbReference type="ChEBI" id="CHEBI:59789"/>
        <dbReference type="ChEBI" id="CHEBI:231825"/>
    </reaction>
</comment>
<feature type="binding site" evidence="5">
    <location>
        <position position="82"/>
    </location>
    <ligand>
        <name>S-adenosyl-L-methionine</name>
        <dbReference type="ChEBI" id="CHEBI:59789"/>
    </ligand>
</feature>
<keyword evidence="5" id="KW-0479">Metal-binding</keyword>
<comment type="subcellular location">
    <subcellularLocation>
        <location evidence="5">Mitochondrion inner membrane</location>
        <topology evidence="5">Peripheral membrane protein</topology>
        <orientation evidence="5">Matrix side</orientation>
    </subcellularLocation>
</comment>
<protein>
    <recommendedName>
        <fullName evidence="5">Ubiquinone biosynthesis O-methyltransferase, mitochondrial</fullName>
    </recommendedName>
    <alternativeName>
        <fullName evidence="5">3-demethylubiquinol 3-O-methyltransferase</fullName>
        <ecNumber evidence="5">2.1.1.64</ecNumber>
    </alternativeName>
    <alternativeName>
        <fullName evidence="5">3-demethylubiquinone 3-O-methyltransferase</fullName>
        <ecNumber evidence="5">2.1.1.-</ecNumber>
    </alternativeName>
    <alternativeName>
        <fullName evidence="5">Polyprenyldihydroxybenzoate methyltransferase</fullName>
        <ecNumber evidence="5">2.1.1.114</ecNumber>
    </alternativeName>
</protein>
<dbReference type="EC" id="2.1.1.64" evidence="5"/>
<dbReference type="Proteomes" id="UP000612055">
    <property type="component" value="Unassembled WGS sequence"/>
</dbReference>
<keyword evidence="5" id="KW-0460">Magnesium</keyword>
<dbReference type="UniPathway" id="UPA00232"/>
<dbReference type="EC" id="2.1.1.-" evidence="5"/>
<feature type="binding site" evidence="5">
    <location>
        <position position="185"/>
    </location>
    <ligand>
        <name>Mg(2+)</name>
        <dbReference type="ChEBI" id="CHEBI:18420"/>
    </ligand>
</feature>
<dbReference type="Pfam" id="PF13489">
    <property type="entry name" value="Methyltransf_23"/>
    <property type="match status" value="1"/>
</dbReference>
<evidence type="ECO:0000256" key="2">
    <source>
        <dbReference type="ARBA" id="ARBA00022679"/>
    </source>
</evidence>
<feature type="region of interest" description="Disordered" evidence="6">
    <location>
        <begin position="302"/>
        <end position="325"/>
    </location>
</feature>
<sequence length="325" mass="32450">MALRPSRPVQPATRRLRAPAPPPPGPILAPLRRFLASPSTAASPAAGASVDPREAAKFGALAASWWSPSGPFAPLHALNPARVRFVRESLAACRGGDAGAPEPLKGLRVLDVGCGGGVLSESLARLGASVTGIDVAAASVAVAAAHAGGDPLVAGRVSYRCISAEDLAASGTGGFDAVIASEVLEHVRRPHDFLAVLASLLAPPEASPGAAVIISTINRTPAAWAFAIAGAEYVARVVPPGTHSFKKFVTPQELAIMADASGLKLWHASGMAPLGPGGAWALTGALDVNYIATLRRAGEVQAGGAEGPGAGPGAEAGAGAGAERQ</sequence>
<evidence type="ECO:0000313" key="8">
    <source>
        <dbReference type="Proteomes" id="UP000612055"/>
    </source>
</evidence>
<comment type="caution">
    <text evidence="7">The sequence shown here is derived from an EMBL/GenBank/DDBJ whole genome shotgun (WGS) entry which is preliminary data.</text>
</comment>
<keyword evidence="5" id="KW-0496">Mitochondrion</keyword>
<comment type="function">
    <text evidence="5">O-methyltransferase required for two non-consecutive steps during ubiquinone biosynthesis. Catalyzes the 2 O-methylation of 3,4-dihydroxy-5-(all-trans-polyprenyl)benzoic acid into 4-hydroxy-3-methoxy-5-(all-trans-polyprenyl)benzoic acid. Also catalyzes the last step of ubiquinone biosynthesis by mediating methylation of 3-demethylubiquinone into ubiquinone. Also able to mediate the methylation of 3-demethylubiquinol into ubiquinol.</text>
</comment>
<accession>A0A835XZA1</accession>
<feature type="binding site" evidence="5">
    <location>
        <position position="182"/>
    </location>
    <ligand>
        <name>Mg(2+)</name>
        <dbReference type="ChEBI" id="CHEBI:18420"/>
    </ligand>
</feature>
<feature type="binding site" evidence="5">
    <location>
        <position position="186"/>
    </location>
    <ligand>
        <name>Mg(2+)</name>
        <dbReference type="ChEBI" id="CHEBI:18420"/>
    </ligand>
</feature>
<keyword evidence="3 5" id="KW-0831">Ubiquinone biosynthesis</keyword>